<accession>A0ABW5XSK2</accession>
<dbReference type="EMBL" id="JBHUON010000022">
    <property type="protein sequence ID" value="MFD2866212.1"/>
    <property type="molecule type" value="Genomic_DNA"/>
</dbReference>
<organism evidence="1 2">
    <name type="scientific">Mucilaginibacter antarcticus</name>
    <dbReference type="NCBI Taxonomy" id="1855725"/>
    <lineage>
        <taxon>Bacteria</taxon>
        <taxon>Pseudomonadati</taxon>
        <taxon>Bacteroidota</taxon>
        <taxon>Sphingobacteriia</taxon>
        <taxon>Sphingobacteriales</taxon>
        <taxon>Sphingobacteriaceae</taxon>
        <taxon>Mucilaginibacter</taxon>
    </lineage>
</organism>
<comment type="caution">
    <text evidence="1">The sequence shown here is derived from an EMBL/GenBank/DDBJ whole genome shotgun (WGS) entry which is preliminary data.</text>
</comment>
<evidence type="ECO:0000313" key="2">
    <source>
        <dbReference type="Proteomes" id="UP001597601"/>
    </source>
</evidence>
<sequence>MTPDTTKLESRYDLFVAKVAASKIVWGLLNKKGWANSHAANNEESTVVPFWSERAYAKACAKDDWRDYTPTEIPLVDFLESWCLGMADDDLLAGINWDANMSGIEVNTFQLAVDILEQLKVIQSAIKFANHAGIDEFIADIRLSLDNEEEEGEGDKE</sequence>
<dbReference type="InterPro" id="IPR021284">
    <property type="entry name" value="DUF2750"/>
</dbReference>
<reference evidence="2" key="1">
    <citation type="journal article" date="2019" name="Int. J. Syst. Evol. Microbiol.">
        <title>The Global Catalogue of Microorganisms (GCM) 10K type strain sequencing project: providing services to taxonomists for standard genome sequencing and annotation.</title>
        <authorList>
            <consortium name="The Broad Institute Genomics Platform"/>
            <consortium name="The Broad Institute Genome Sequencing Center for Infectious Disease"/>
            <person name="Wu L."/>
            <person name="Ma J."/>
        </authorList>
    </citation>
    <scope>NUCLEOTIDE SEQUENCE [LARGE SCALE GENOMIC DNA]</scope>
    <source>
        <strain evidence="2">KCTC 52232</strain>
    </source>
</reference>
<name>A0ABW5XSK2_9SPHI</name>
<dbReference type="RefSeq" id="WP_377129647.1">
    <property type="nucleotide sequence ID" value="NZ_JBHUHN010000001.1"/>
</dbReference>
<gene>
    <name evidence="1" type="ORF">ACFSYC_16055</name>
</gene>
<proteinExistence type="predicted"/>
<dbReference type="Pfam" id="PF11042">
    <property type="entry name" value="DUF2750"/>
    <property type="match status" value="1"/>
</dbReference>
<dbReference type="Proteomes" id="UP001597601">
    <property type="component" value="Unassembled WGS sequence"/>
</dbReference>
<keyword evidence="2" id="KW-1185">Reference proteome</keyword>
<evidence type="ECO:0000313" key="1">
    <source>
        <dbReference type="EMBL" id="MFD2866212.1"/>
    </source>
</evidence>
<protein>
    <submittedName>
        <fullName evidence="1">DUF2750 domain-containing protein</fullName>
    </submittedName>
</protein>